<evidence type="ECO:0000313" key="2">
    <source>
        <dbReference type="EMBL" id="ANQ09299.1"/>
    </source>
</evidence>
<sequence length="396" mass="45190">MMNSFAIKRAYTCEHECKKIHKYISIGIDRKSRPPISTCVRKFGNSELVSISQKLFLHNNTRGRRSSRKKLTRVICYNFKGGGGPGVCSAEDNQAHAWRRVIKGSILDKGEEPKQVRGNASIVHTHVRSGRIGEEGTPSTPSPNVLNQKNILSISSKWDSTAIWSSSKMRRMKFRSFTQIVAVSIKKDKYVKFSRLSLSELLPCILDHLSEESDVKTWNSIFLQVDKLVSKKGGGEEYKAELNAFFDKLTNMEYYAVLHHLKDVDEGLKNNILNGAFFECLVLSLRGRDITYLNERVGRRGVEKQENEEGGKEVELEDSPQIRRGDPGQIEKKRGSKVKSYMKNLKHLLNISGSRVDAKGGRTRLRSSSGNQRLKKKDWIVWTTRRKHHVRMIWSV</sequence>
<dbReference type="AlphaFoldDB" id="A0A1B1E382"/>
<feature type="compositionally biased region" description="Basic and acidic residues" evidence="1">
    <location>
        <begin position="301"/>
        <end position="333"/>
    </location>
</feature>
<dbReference type="KEGG" id="pcot:PCOAH_00036790"/>
<keyword evidence="3" id="KW-1185">Reference proteome</keyword>
<dbReference type="EMBL" id="CP016249">
    <property type="protein sequence ID" value="ANQ09299.1"/>
    <property type="molecule type" value="Genomic_DNA"/>
</dbReference>
<dbReference type="VEuPathDB" id="PlasmoDB:PCOAH_00036790"/>
<accession>A0A1B1E382</accession>
<dbReference type="RefSeq" id="XP_019915994.1">
    <property type="nucleotide sequence ID" value="XM_020060470.1"/>
</dbReference>
<proteinExistence type="predicted"/>
<organism evidence="2 3">
    <name type="scientific">Plasmodium coatneyi</name>
    <dbReference type="NCBI Taxonomy" id="208452"/>
    <lineage>
        <taxon>Eukaryota</taxon>
        <taxon>Sar</taxon>
        <taxon>Alveolata</taxon>
        <taxon>Apicomplexa</taxon>
        <taxon>Aconoidasida</taxon>
        <taxon>Haemosporida</taxon>
        <taxon>Plasmodiidae</taxon>
        <taxon>Plasmodium</taxon>
    </lineage>
</organism>
<evidence type="ECO:0000313" key="3">
    <source>
        <dbReference type="Proteomes" id="UP000092716"/>
    </source>
</evidence>
<gene>
    <name evidence="2" type="ORF">PCOAH_00036790</name>
</gene>
<dbReference type="GeneID" id="30910410"/>
<reference evidence="3" key="1">
    <citation type="submission" date="2016-06" db="EMBL/GenBank/DDBJ databases">
        <title>First high quality genome sequence of Plasmodium coatneyi using continuous long reads from single molecule, real-time sequencing.</title>
        <authorList>
            <person name="Chien J.-T."/>
            <person name="Pakala S.B."/>
            <person name="Geraldo J.A."/>
            <person name="Lapp S.A."/>
            <person name="Barnwell J.W."/>
            <person name="Kissinger J.C."/>
            <person name="Galinski M.R."/>
            <person name="Humphrey J.C."/>
        </authorList>
    </citation>
    <scope>NUCLEOTIDE SEQUENCE [LARGE SCALE GENOMIC DNA]</scope>
    <source>
        <strain evidence="3">Hackeri</strain>
    </source>
</reference>
<evidence type="ECO:0000256" key="1">
    <source>
        <dbReference type="SAM" id="MobiDB-lite"/>
    </source>
</evidence>
<feature type="region of interest" description="Disordered" evidence="1">
    <location>
        <begin position="301"/>
        <end position="334"/>
    </location>
</feature>
<protein>
    <submittedName>
        <fullName evidence="2">Uncharacterized protein</fullName>
    </submittedName>
</protein>
<name>A0A1B1E382_9APIC</name>
<dbReference type="Proteomes" id="UP000092716">
    <property type="component" value="Chromosome 11"/>
</dbReference>